<evidence type="ECO:0000256" key="1">
    <source>
        <dbReference type="SAM" id="MobiDB-lite"/>
    </source>
</evidence>
<proteinExistence type="predicted"/>
<protein>
    <recommendedName>
        <fullName evidence="5">Lipoprotein</fullName>
    </recommendedName>
</protein>
<dbReference type="AlphaFoldDB" id="A0A1S8CK74"/>
<keyword evidence="4" id="KW-1185">Reference proteome</keyword>
<feature type="compositionally biased region" description="Low complexity" evidence="1">
    <location>
        <begin position="23"/>
        <end position="43"/>
    </location>
</feature>
<comment type="caution">
    <text evidence="3">The sequence shown here is derived from an EMBL/GenBank/DDBJ whole genome shotgun (WGS) entry which is preliminary data.</text>
</comment>
<feature type="chain" id="PRO_5012955684" description="Lipoprotein" evidence="2">
    <location>
        <begin position="22"/>
        <end position="137"/>
    </location>
</feature>
<dbReference type="EMBL" id="MOXD01000005">
    <property type="protein sequence ID" value="OMQ22963.1"/>
    <property type="molecule type" value="Genomic_DNA"/>
</dbReference>
<reference evidence="3 4" key="1">
    <citation type="submission" date="2016-11" db="EMBL/GenBank/DDBJ databases">
        <title>Rahnella oryzae sp. nov., isolated from rice root.</title>
        <authorList>
            <person name="Zhang X.-X."/>
            <person name="Zhang J."/>
        </authorList>
    </citation>
    <scope>NUCLEOTIDE SEQUENCE [LARGE SCALE GENOMIC DNA]</scope>
    <source>
        <strain evidence="3 4">J11-6</strain>
    </source>
</reference>
<organism evidence="3 4">
    <name type="scientific">Serratia oryzae</name>
    <dbReference type="NCBI Taxonomy" id="2034155"/>
    <lineage>
        <taxon>Bacteria</taxon>
        <taxon>Pseudomonadati</taxon>
        <taxon>Pseudomonadota</taxon>
        <taxon>Gammaproteobacteria</taxon>
        <taxon>Enterobacterales</taxon>
        <taxon>Yersiniaceae</taxon>
        <taxon>Serratia</taxon>
    </lineage>
</organism>
<dbReference type="OrthoDB" id="6494197at2"/>
<dbReference type="RefSeq" id="WP_076942254.1">
    <property type="nucleotide sequence ID" value="NZ_MOXD01000005.1"/>
</dbReference>
<gene>
    <name evidence="3" type="ORF">BMI79_11050</name>
</gene>
<dbReference type="Proteomes" id="UP000216021">
    <property type="component" value="Unassembled WGS sequence"/>
</dbReference>
<accession>A0A1S8CK74</accession>
<feature type="signal peptide" evidence="2">
    <location>
        <begin position="1"/>
        <end position="21"/>
    </location>
</feature>
<evidence type="ECO:0000313" key="4">
    <source>
        <dbReference type="Proteomes" id="UP000216021"/>
    </source>
</evidence>
<evidence type="ECO:0008006" key="5">
    <source>
        <dbReference type="Google" id="ProtNLM"/>
    </source>
</evidence>
<feature type="region of interest" description="Disordered" evidence="1">
    <location>
        <begin position="23"/>
        <end position="45"/>
    </location>
</feature>
<dbReference type="PROSITE" id="PS51257">
    <property type="entry name" value="PROKAR_LIPOPROTEIN"/>
    <property type="match status" value="1"/>
</dbReference>
<name>A0A1S8CK74_9GAMM</name>
<keyword evidence="2" id="KW-0732">Signal</keyword>
<evidence type="ECO:0000313" key="3">
    <source>
        <dbReference type="EMBL" id="OMQ22963.1"/>
    </source>
</evidence>
<evidence type="ECO:0000256" key="2">
    <source>
        <dbReference type="SAM" id="SignalP"/>
    </source>
</evidence>
<sequence length="137" mass="15063">MKKAIAVAALCVLLAGCQNLNNPPKAKTAPAATPRTTTTVTQPAPRPVISESTETVIHSCMKELNALQQVNQAMYQSRSLELNHIVSEAKLYMRVRDNVSTDIHQIMDAAYQFRISKTCNQIRTDLTKALVERVVGA</sequence>